<protein>
    <submittedName>
        <fullName evidence="2">Uncharacterized protein</fullName>
    </submittedName>
</protein>
<evidence type="ECO:0000313" key="2">
    <source>
        <dbReference type="EMBL" id="MED6166015.1"/>
    </source>
</evidence>
<feature type="non-terminal residue" evidence="2">
    <location>
        <position position="144"/>
    </location>
</feature>
<reference evidence="2 3" key="1">
    <citation type="journal article" date="2023" name="Plants (Basel)">
        <title>Bridging the Gap: Combining Genomics and Transcriptomics Approaches to Understand Stylosanthes scabra, an Orphan Legume from the Brazilian Caatinga.</title>
        <authorList>
            <person name="Ferreira-Neto J.R.C."/>
            <person name="da Silva M.D."/>
            <person name="Binneck E."/>
            <person name="de Melo N.F."/>
            <person name="da Silva R.H."/>
            <person name="de Melo A.L.T.M."/>
            <person name="Pandolfi V."/>
            <person name="Bustamante F.O."/>
            <person name="Brasileiro-Vidal A.C."/>
            <person name="Benko-Iseppon A.M."/>
        </authorList>
    </citation>
    <scope>NUCLEOTIDE SEQUENCE [LARGE SCALE GENOMIC DNA]</scope>
    <source>
        <tissue evidence="2">Leaves</tissue>
    </source>
</reference>
<name>A0ABU6UZP8_9FABA</name>
<organism evidence="2 3">
    <name type="scientific">Stylosanthes scabra</name>
    <dbReference type="NCBI Taxonomy" id="79078"/>
    <lineage>
        <taxon>Eukaryota</taxon>
        <taxon>Viridiplantae</taxon>
        <taxon>Streptophyta</taxon>
        <taxon>Embryophyta</taxon>
        <taxon>Tracheophyta</taxon>
        <taxon>Spermatophyta</taxon>
        <taxon>Magnoliopsida</taxon>
        <taxon>eudicotyledons</taxon>
        <taxon>Gunneridae</taxon>
        <taxon>Pentapetalae</taxon>
        <taxon>rosids</taxon>
        <taxon>fabids</taxon>
        <taxon>Fabales</taxon>
        <taxon>Fabaceae</taxon>
        <taxon>Papilionoideae</taxon>
        <taxon>50 kb inversion clade</taxon>
        <taxon>dalbergioids sensu lato</taxon>
        <taxon>Dalbergieae</taxon>
        <taxon>Pterocarpus clade</taxon>
        <taxon>Stylosanthes</taxon>
    </lineage>
</organism>
<comment type="caution">
    <text evidence="2">The sequence shown here is derived from an EMBL/GenBank/DDBJ whole genome shotgun (WGS) entry which is preliminary data.</text>
</comment>
<dbReference type="EMBL" id="JASCZI010124582">
    <property type="protein sequence ID" value="MED6166015.1"/>
    <property type="molecule type" value="Genomic_DNA"/>
</dbReference>
<accession>A0ABU6UZP8</accession>
<feature type="compositionally biased region" description="Basic and acidic residues" evidence="1">
    <location>
        <begin position="128"/>
        <end position="144"/>
    </location>
</feature>
<feature type="region of interest" description="Disordered" evidence="1">
    <location>
        <begin position="91"/>
        <end position="144"/>
    </location>
</feature>
<evidence type="ECO:0000256" key="1">
    <source>
        <dbReference type="SAM" id="MobiDB-lite"/>
    </source>
</evidence>
<keyword evidence="3" id="KW-1185">Reference proteome</keyword>
<feature type="compositionally biased region" description="Acidic residues" evidence="1">
    <location>
        <begin position="98"/>
        <end position="115"/>
    </location>
</feature>
<dbReference type="Proteomes" id="UP001341840">
    <property type="component" value="Unassembled WGS sequence"/>
</dbReference>
<feature type="non-terminal residue" evidence="2">
    <location>
        <position position="1"/>
    </location>
</feature>
<sequence>CKRILKITNLGRFDIAASLLTNPLAQPPWIHYWKGDTLWKRKKQEKANAAVSENRFLPYNKSDSCRENKALTCFMTQGLIKIGKMHAKKMSSSSSEYVESESGSDDTFSEDESDSEDTRSKSLVQVERTSKRGNDSASARDEKS</sequence>
<evidence type="ECO:0000313" key="3">
    <source>
        <dbReference type="Proteomes" id="UP001341840"/>
    </source>
</evidence>
<gene>
    <name evidence="2" type="ORF">PIB30_105016</name>
</gene>
<proteinExistence type="predicted"/>